<dbReference type="CDD" id="cd00167">
    <property type="entry name" value="SANT"/>
    <property type="match status" value="2"/>
</dbReference>
<keyword evidence="2" id="KW-0238">DNA-binding</keyword>
<dbReference type="OrthoDB" id="2143914at2759"/>
<feature type="domain" description="Myb-like" evidence="4">
    <location>
        <begin position="99"/>
        <end position="158"/>
    </location>
</feature>
<dbReference type="PROSITE" id="PS50090">
    <property type="entry name" value="MYB_LIKE"/>
    <property type="match status" value="3"/>
</dbReference>
<dbReference type="SMART" id="SM00717">
    <property type="entry name" value="SANT"/>
    <property type="match status" value="4"/>
</dbReference>
<feature type="domain" description="HTH myb-type" evidence="5">
    <location>
        <begin position="49"/>
        <end position="104"/>
    </location>
</feature>
<evidence type="ECO:0000259" key="5">
    <source>
        <dbReference type="PROSITE" id="PS51294"/>
    </source>
</evidence>
<dbReference type="InterPro" id="IPR017930">
    <property type="entry name" value="Myb_dom"/>
</dbReference>
<feature type="domain" description="Myb-like" evidence="4">
    <location>
        <begin position="49"/>
        <end position="97"/>
    </location>
</feature>
<dbReference type="SUPFAM" id="SSF46689">
    <property type="entry name" value="Homeodomain-like"/>
    <property type="match status" value="3"/>
</dbReference>
<dbReference type="InterPro" id="IPR051651">
    <property type="entry name" value="DMTF1_DNA-bind_reg"/>
</dbReference>
<evidence type="ECO:0000313" key="6">
    <source>
        <dbReference type="EMBL" id="KAJ2691373.1"/>
    </source>
</evidence>
<evidence type="ECO:0000313" key="7">
    <source>
        <dbReference type="Proteomes" id="UP001151516"/>
    </source>
</evidence>
<dbReference type="PANTHER" id="PTHR46380">
    <property type="entry name" value="CYCLIN-D-BINDING MYB-LIKE TRANSCRIPTION FACTOR 1"/>
    <property type="match status" value="1"/>
</dbReference>
<dbReference type="InterPro" id="IPR013169">
    <property type="entry name" value="mRNA_splic_Cwf18-like"/>
</dbReference>
<dbReference type="Pfam" id="PF08315">
    <property type="entry name" value="cwf18"/>
    <property type="match status" value="1"/>
</dbReference>
<keyword evidence="7" id="KW-1185">Reference proteome</keyword>
<sequence length="555" mass="63529">MLVPARLRYQLLGIVSRLFLESAPRTPFLQRRATHASAIPKPECTIRSAKRRSRHLWTPEGDEKLASLVDKHGLRWTLISREMDLGLSVMNYRRRWEVLHSTNQGAWTLAEDRKLERSVRTLSQGRATAKYGWWVQVAKLMNTKRTPRDCYWRWNSTVFRLSGASYVPLRTQGVNIRTWSEEEKRRFDDALSALTNSKDSTEDVERAREREPWLVLEVEPPFTLPAGFWLLVAEAVGTRTAQQCRAHWLAPKHSYDSHQLPKGMILSVPEAKRLVRIVAKIGAKWRFIEERYFPQTPYRRLFTIYSQWKKTADKYKVDLFAIDPEAMLIGYKPGASMAFRRTGPDGFYDPNGVLRIVKVRPSRSPLVPYLLALKQSPDRYRALEGSRTRLDALKPRRFIAKRMEAPYDADLLHHGTDTLNQLIMSLKVHGEDWVAIGKDVGLRASLCRRLYKDAAKIMPKLTDSVPTVEASVSGIVEETLATQREEAQRTDVDIASIAPKRANWDLKRDLQKQLDALKPLNDAAVADLIRKRVQASSGTEGLADAVEAHMRSSQV</sequence>
<dbReference type="AlphaFoldDB" id="A0A9W8GLK5"/>
<dbReference type="InterPro" id="IPR009057">
    <property type="entry name" value="Homeodomain-like_sf"/>
</dbReference>
<evidence type="ECO:0000256" key="2">
    <source>
        <dbReference type="ARBA" id="ARBA00023125"/>
    </source>
</evidence>
<dbReference type="GO" id="GO:0003700">
    <property type="term" value="F:DNA-binding transcription factor activity"/>
    <property type="evidence" value="ECO:0007669"/>
    <property type="project" value="TreeGrafter"/>
</dbReference>
<evidence type="ECO:0000256" key="3">
    <source>
        <dbReference type="ARBA" id="ARBA00023242"/>
    </source>
</evidence>
<comment type="caution">
    <text evidence="6">The sequence shown here is derived from an EMBL/GenBank/DDBJ whole genome shotgun (WGS) entry which is preliminary data.</text>
</comment>
<dbReference type="GO" id="GO:0005634">
    <property type="term" value="C:nucleus"/>
    <property type="evidence" value="ECO:0007669"/>
    <property type="project" value="UniProtKB-SubCell"/>
</dbReference>
<evidence type="ECO:0008006" key="8">
    <source>
        <dbReference type="Google" id="ProtNLM"/>
    </source>
</evidence>
<evidence type="ECO:0000259" key="4">
    <source>
        <dbReference type="PROSITE" id="PS50090"/>
    </source>
</evidence>
<dbReference type="InterPro" id="IPR001005">
    <property type="entry name" value="SANT/Myb"/>
</dbReference>
<comment type="subcellular location">
    <subcellularLocation>
        <location evidence="1">Nucleus</location>
    </subcellularLocation>
</comment>
<reference evidence="6" key="1">
    <citation type="submission" date="2022-07" db="EMBL/GenBank/DDBJ databases">
        <title>Phylogenomic reconstructions and comparative analyses of Kickxellomycotina fungi.</title>
        <authorList>
            <person name="Reynolds N.K."/>
            <person name="Stajich J.E."/>
            <person name="Barry K."/>
            <person name="Grigoriev I.V."/>
            <person name="Crous P."/>
            <person name="Smith M.E."/>
        </authorList>
    </citation>
    <scope>NUCLEOTIDE SEQUENCE</scope>
    <source>
        <strain evidence="6">CBS 109367</strain>
    </source>
</reference>
<protein>
    <recommendedName>
        <fullName evidence="8">Myb-like domain-containing protein</fullName>
    </recommendedName>
</protein>
<dbReference type="GO" id="GO:0000976">
    <property type="term" value="F:transcription cis-regulatory region binding"/>
    <property type="evidence" value="ECO:0007669"/>
    <property type="project" value="TreeGrafter"/>
</dbReference>
<accession>A0A9W8GLK5</accession>
<proteinExistence type="predicted"/>
<evidence type="ECO:0000256" key="1">
    <source>
        <dbReference type="ARBA" id="ARBA00004123"/>
    </source>
</evidence>
<keyword evidence="3" id="KW-0539">Nucleus</keyword>
<dbReference type="PROSITE" id="PS51294">
    <property type="entry name" value="HTH_MYB"/>
    <property type="match status" value="1"/>
</dbReference>
<dbReference type="PANTHER" id="PTHR46380:SF2">
    <property type="entry name" value="CYCLIN-D-BINDING MYB-LIKE TRANSCRIPTION FACTOR 1"/>
    <property type="match status" value="1"/>
</dbReference>
<dbReference type="Pfam" id="PF13921">
    <property type="entry name" value="Myb_DNA-bind_6"/>
    <property type="match status" value="1"/>
</dbReference>
<gene>
    <name evidence="6" type="ORF">IWW39_000058</name>
</gene>
<dbReference type="EMBL" id="JANBTX010000001">
    <property type="protein sequence ID" value="KAJ2691373.1"/>
    <property type="molecule type" value="Genomic_DNA"/>
</dbReference>
<name>A0A9W8GLK5_9FUNG</name>
<organism evidence="6 7">
    <name type="scientific">Coemansia spiralis</name>
    <dbReference type="NCBI Taxonomy" id="417178"/>
    <lineage>
        <taxon>Eukaryota</taxon>
        <taxon>Fungi</taxon>
        <taxon>Fungi incertae sedis</taxon>
        <taxon>Zoopagomycota</taxon>
        <taxon>Kickxellomycotina</taxon>
        <taxon>Kickxellomycetes</taxon>
        <taxon>Kickxellales</taxon>
        <taxon>Kickxellaceae</taxon>
        <taxon>Coemansia</taxon>
    </lineage>
</organism>
<dbReference type="Proteomes" id="UP001151516">
    <property type="component" value="Unassembled WGS sequence"/>
</dbReference>
<feature type="domain" description="Myb-like" evidence="4">
    <location>
        <begin position="171"/>
        <end position="248"/>
    </location>
</feature>
<dbReference type="Gene3D" id="1.10.10.60">
    <property type="entry name" value="Homeodomain-like"/>
    <property type="match status" value="3"/>
</dbReference>